<dbReference type="RefSeq" id="WP_192066730.1">
    <property type="nucleotide sequence ID" value="NZ_JACYWY010000006.1"/>
</dbReference>
<name>A0ABR9BWJ5_9PSED</name>
<evidence type="ECO:0000313" key="2">
    <source>
        <dbReference type="Proteomes" id="UP000620025"/>
    </source>
</evidence>
<comment type="caution">
    <text evidence="1">The sequence shown here is derived from an EMBL/GenBank/DDBJ whole genome shotgun (WGS) entry which is preliminary data.</text>
</comment>
<accession>A0ABR9BWJ5</accession>
<dbReference type="Proteomes" id="UP000620025">
    <property type="component" value="Unassembled WGS sequence"/>
</dbReference>
<evidence type="ECO:0000313" key="1">
    <source>
        <dbReference type="EMBL" id="MBD8769447.1"/>
    </source>
</evidence>
<organism evidence="1 2">
    <name type="scientific">Pseudomonas coleopterorum</name>
    <dbReference type="NCBI Taxonomy" id="1605838"/>
    <lineage>
        <taxon>Bacteria</taxon>
        <taxon>Pseudomonadati</taxon>
        <taxon>Pseudomonadota</taxon>
        <taxon>Gammaproteobacteria</taxon>
        <taxon>Pseudomonadales</taxon>
        <taxon>Pseudomonadaceae</taxon>
        <taxon>Pseudomonas</taxon>
    </lineage>
</organism>
<sequence>MTVQKSLPPSGRRVSYSPTTRVAPYLAAEFVDKIVPPGPGYPNNILKTTALPATVKVSVPWDDDFYEDDIIILEWDGGRVTSSSYTITAQDELDKRALILDLPLTTTDDYDQTPHQLRYIIDWSDAGADSFGENQDSWVDTTAPGSPVLGRLTFPSVSPGDPLVITLDSLDASDNLIGLVPSYNGEWQGDLIEVYIETAGVKTWLTPGTRLPAGPIGIQPPSVAFSLAALEAAGDQDVHLLGYRVTDLAGNVSALSQEVAARFVLNDIPMNVPAPTVPLFDDNGIVDEADARVLIAEIPPITPVHVNDEIVLKWGTQVVARDFITNTAADPLLRLPIPYSAVLNGGGAGNPTRYTTVVEYDVLRDGVYLTTSLKLINVFVDVTLPGGPDPDPTSPEHGELLEASVLSTASGAVVNVISAGQYTQPANVTVPWPTAEDFAVGDLVTVFWKGVAVTTLPRAVTQAEFTSKTLQPFPLTPAQIATGGAGQVPLSYTVTRRIGSGNGYPPVENTSRSEEQIVQVTSPSELPGGGGSLPIGAFQDLNSSGYIDRCNSERGMVYRVPLTYANAAVGDVITIIFRGLEGTTGTTELAGTRYEVTDDVGSTELAQGFVEFRILARYLAPDLYPLRRNRAEVSHTARNVHGEGSTNPPSYTPVTMVGQVCPVP</sequence>
<gene>
    <name evidence="1" type="ORF">IFT38_07805</name>
</gene>
<keyword evidence="2" id="KW-1185">Reference proteome</keyword>
<reference evidence="1 2" key="1">
    <citation type="journal article" date="2020" name="FEMS Microbiol. Ecol.">
        <title>Temporal dynamics of bacterial communities during seed development and maturation.</title>
        <authorList>
            <person name="Chesneau G."/>
            <person name="Torres-Cortes G."/>
            <person name="Briand M."/>
            <person name="Darrasse A."/>
            <person name="Preveaux A."/>
            <person name="Marais C."/>
            <person name="Jacques M.A."/>
            <person name="Shade A."/>
            <person name="Barret M."/>
        </authorList>
    </citation>
    <scope>NUCLEOTIDE SEQUENCE [LARGE SCALE GENOMIC DNA]</scope>
    <source>
        <strain evidence="1 2">CFBP13599</strain>
    </source>
</reference>
<dbReference type="EMBL" id="JACYWZ010000002">
    <property type="protein sequence ID" value="MBD8769447.1"/>
    <property type="molecule type" value="Genomic_DNA"/>
</dbReference>
<protein>
    <submittedName>
        <fullName evidence="1">Uncharacterized protein</fullName>
    </submittedName>
</protein>
<proteinExistence type="predicted"/>